<evidence type="ECO:0000313" key="9">
    <source>
        <dbReference type="Proteomes" id="UP000198287"/>
    </source>
</evidence>
<keyword evidence="3 6" id="KW-1133">Transmembrane helix</keyword>
<name>A0A226D0Q1_FOLCA</name>
<organism evidence="8 9">
    <name type="scientific">Folsomia candida</name>
    <name type="common">Springtail</name>
    <dbReference type="NCBI Taxonomy" id="158441"/>
    <lineage>
        <taxon>Eukaryota</taxon>
        <taxon>Metazoa</taxon>
        <taxon>Ecdysozoa</taxon>
        <taxon>Arthropoda</taxon>
        <taxon>Hexapoda</taxon>
        <taxon>Collembola</taxon>
        <taxon>Entomobryomorpha</taxon>
        <taxon>Isotomoidea</taxon>
        <taxon>Isotomidae</taxon>
        <taxon>Proisotominae</taxon>
        <taxon>Folsomia</taxon>
    </lineage>
</organism>
<dbReference type="Proteomes" id="UP000198287">
    <property type="component" value="Unassembled WGS sequence"/>
</dbReference>
<evidence type="ECO:0000256" key="6">
    <source>
        <dbReference type="SAM" id="Phobius"/>
    </source>
</evidence>
<dbReference type="InterPro" id="IPR036719">
    <property type="entry name" value="Neuro-gated_channel_TM_sf"/>
</dbReference>
<dbReference type="Gene3D" id="1.20.58.390">
    <property type="entry name" value="Neurotransmitter-gated ion-channel transmembrane domain"/>
    <property type="match status" value="1"/>
</dbReference>
<dbReference type="GO" id="GO:0016020">
    <property type="term" value="C:membrane"/>
    <property type="evidence" value="ECO:0007669"/>
    <property type="project" value="UniProtKB-SubCell"/>
</dbReference>
<gene>
    <name evidence="8" type="ORF">Fcan01_26030</name>
</gene>
<evidence type="ECO:0000256" key="3">
    <source>
        <dbReference type="ARBA" id="ARBA00022989"/>
    </source>
</evidence>
<comment type="caution">
    <text evidence="8">The sequence shown here is derived from an EMBL/GenBank/DDBJ whole genome shotgun (WGS) entry which is preliminary data.</text>
</comment>
<dbReference type="SUPFAM" id="SSF90112">
    <property type="entry name" value="Neurotransmitter-gated ion-channel transmembrane pore"/>
    <property type="match status" value="1"/>
</dbReference>
<feature type="region of interest" description="Disordered" evidence="5">
    <location>
        <begin position="469"/>
        <end position="500"/>
    </location>
</feature>
<evidence type="ECO:0000256" key="4">
    <source>
        <dbReference type="ARBA" id="ARBA00023136"/>
    </source>
</evidence>
<keyword evidence="4 6" id="KW-0472">Membrane</keyword>
<accession>A0A226D0Q1</accession>
<evidence type="ECO:0000259" key="7">
    <source>
        <dbReference type="Pfam" id="PF02931"/>
    </source>
</evidence>
<evidence type="ECO:0000256" key="1">
    <source>
        <dbReference type="ARBA" id="ARBA00004141"/>
    </source>
</evidence>
<keyword evidence="2 6" id="KW-0812">Transmembrane</keyword>
<comment type="subcellular location">
    <subcellularLocation>
        <location evidence="1">Membrane</location>
        <topology evidence="1">Multi-pass membrane protein</topology>
    </subcellularLocation>
</comment>
<dbReference type="OrthoDB" id="6667051at2759"/>
<dbReference type="InterPro" id="IPR006202">
    <property type="entry name" value="Neur_chan_lig-bd"/>
</dbReference>
<dbReference type="GO" id="GO:0005230">
    <property type="term" value="F:extracellular ligand-gated monoatomic ion channel activity"/>
    <property type="evidence" value="ECO:0007669"/>
    <property type="project" value="InterPro"/>
</dbReference>
<dbReference type="AlphaFoldDB" id="A0A226D0Q1"/>
<dbReference type="InterPro" id="IPR036734">
    <property type="entry name" value="Neur_chan_lig-bd_sf"/>
</dbReference>
<feature type="transmembrane region" description="Helical" evidence="6">
    <location>
        <begin position="528"/>
        <end position="550"/>
    </location>
</feature>
<evidence type="ECO:0000313" key="8">
    <source>
        <dbReference type="EMBL" id="OXA39175.1"/>
    </source>
</evidence>
<dbReference type="PANTHER" id="PTHR18945">
    <property type="entry name" value="NEUROTRANSMITTER GATED ION CHANNEL"/>
    <property type="match status" value="1"/>
</dbReference>
<reference evidence="8 9" key="1">
    <citation type="submission" date="2015-12" db="EMBL/GenBank/DDBJ databases">
        <title>The genome of Folsomia candida.</title>
        <authorList>
            <person name="Faddeeva A."/>
            <person name="Derks M.F."/>
            <person name="Anvar Y."/>
            <person name="Smit S."/>
            <person name="Van Straalen N."/>
            <person name="Roelofs D."/>
        </authorList>
    </citation>
    <scope>NUCLEOTIDE SEQUENCE [LARGE SCALE GENOMIC DNA]</scope>
    <source>
        <strain evidence="8 9">VU population</strain>
        <tissue evidence="8">Whole body</tissue>
    </source>
</reference>
<feature type="transmembrane region" description="Helical" evidence="6">
    <location>
        <begin position="12"/>
        <end position="32"/>
    </location>
</feature>
<feature type="transmembrane region" description="Helical" evidence="6">
    <location>
        <begin position="420"/>
        <end position="440"/>
    </location>
</feature>
<dbReference type="SUPFAM" id="SSF63712">
    <property type="entry name" value="Nicotinic receptor ligand binding domain-like"/>
    <property type="match status" value="1"/>
</dbReference>
<keyword evidence="8" id="KW-0675">Receptor</keyword>
<protein>
    <submittedName>
        <fullName evidence="8">Gamma-aminobutyric acid receptor subunit delta</fullName>
    </submittedName>
</protein>
<evidence type="ECO:0000256" key="5">
    <source>
        <dbReference type="SAM" id="MobiDB-lite"/>
    </source>
</evidence>
<dbReference type="InterPro" id="IPR006201">
    <property type="entry name" value="Neur_channel"/>
</dbReference>
<evidence type="ECO:0000256" key="2">
    <source>
        <dbReference type="ARBA" id="ARBA00022692"/>
    </source>
</evidence>
<dbReference type="Gene3D" id="2.70.170.10">
    <property type="entry name" value="Neurotransmitter-gated ion-channel ligand-binding domain"/>
    <property type="match status" value="1"/>
</dbReference>
<dbReference type="STRING" id="158441.A0A226D0Q1"/>
<feature type="domain" description="Neurotransmitter-gated ion-channel ligand-binding" evidence="7">
    <location>
        <begin position="257"/>
        <end position="400"/>
    </location>
</feature>
<feature type="region of interest" description="Disordered" evidence="5">
    <location>
        <begin position="132"/>
        <end position="153"/>
    </location>
</feature>
<feature type="transmembrane region" description="Helical" evidence="6">
    <location>
        <begin position="69"/>
        <end position="87"/>
    </location>
</feature>
<keyword evidence="9" id="KW-1185">Reference proteome</keyword>
<dbReference type="EMBL" id="LNIX01000040">
    <property type="protein sequence ID" value="OXA39175.1"/>
    <property type="molecule type" value="Genomic_DNA"/>
</dbReference>
<dbReference type="GO" id="GO:0004888">
    <property type="term" value="F:transmembrane signaling receptor activity"/>
    <property type="evidence" value="ECO:0007669"/>
    <property type="project" value="InterPro"/>
</dbReference>
<dbReference type="InterPro" id="IPR038050">
    <property type="entry name" value="Neuro_actylchol_rec"/>
</dbReference>
<sequence>MIRPTQDAGCQALAGLLTLICGALMIAAVLHIDNKLNDPSLVTEWDKPIRRSQDYYTDKIAAGDSGCQSLAGILTLISGALIIAAAVQIDNAHHTDKLPEAFKTEVRKADLYIDKIAAGPWSEPTPMSIVGPTRFGKSAPRTQTRRSVFDPSSGWKSSSSCSPGCALLAPFSTFSSPPVLSFSPQSFDTVVPFNPGGDEDPLCSKLLSGERFDQETQRGQVTIDILTCILKELKRKNDHVPTISDGGGESSERESWLPRNYDKLQVPLEFPENLTNPVHVDFFLNIGEVMDFNEIDHFIGFDVEIIAGWKDGKIGQNSGPNNNDEDHADQDIYLSGDALDKIWRPDFFFEQIASVSHPNVGVEPKTIVLNPTTGYVKFKTRMLLNLYCDFDFFYYPADNEKHATLEFVVKSRRRLSYHLVQTYIPSVILAVVTWLCFLVPREQSEEIPHATHLHLPPSSEFCPVHSQFNKPPPRDTSLTGNNLGVDPASDDEGGSSSLHNFGATTTTEETFCCGGGGGVNLDAKLDSILVTVIPSSFIVFVVTYWIWLLVASQYNLWTLSADHNA</sequence>
<dbReference type="Pfam" id="PF02931">
    <property type="entry name" value="Neur_chan_LBD"/>
    <property type="match status" value="1"/>
</dbReference>
<proteinExistence type="predicted"/>